<evidence type="ECO:0000313" key="15">
    <source>
        <dbReference type="Proteomes" id="UP000277204"/>
    </source>
</evidence>
<dbReference type="EMBL" id="UZAI01018481">
    <property type="protein sequence ID" value="VDP37389.1"/>
    <property type="molecule type" value="Genomic_DNA"/>
</dbReference>
<dbReference type="GO" id="GO:0016192">
    <property type="term" value="P:vesicle-mediated transport"/>
    <property type="evidence" value="ECO:0007669"/>
    <property type="project" value="UniProtKB-KW"/>
</dbReference>
<comment type="subcellular location">
    <subcellularLocation>
        <location evidence="3">Cytoplasm</location>
    </subcellularLocation>
    <subcellularLocation>
        <location evidence="2">Endoplasmic reticulum</location>
    </subcellularLocation>
    <subcellularLocation>
        <location evidence="4">Golgi apparatus</location>
    </subcellularLocation>
    <subcellularLocation>
        <location evidence="1">Nucleus</location>
    </subcellularLocation>
</comment>
<evidence type="ECO:0000256" key="12">
    <source>
        <dbReference type="ARBA" id="ARBA00023242"/>
    </source>
</evidence>
<dbReference type="InterPro" id="IPR019775">
    <property type="entry name" value="WD40_repeat_CS"/>
</dbReference>
<accession>A0A183MXT8</accession>
<reference evidence="14 15" key="1">
    <citation type="submission" date="2018-11" db="EMBL/GenBank/DDBJ databases">
        <authorList>
            <consortium name="Pathogen Informatics"/>
        </authorList>
    </citation>
    <scope>NUCLEOTIDE SEQUENCE [LARGE SCALE GENOMIC DNA]</scope>
    <source>
        <strain evidence="14 15">Zambia</strain>
    </source>
</reference>
<evidence type="ECO:0000256" key="10">
    <source>
        <dbReference type="ARBA" id="ARBA00022892"/>
    </source>
</evidence>
<dbReference type="SUPFAM" id="SSF64356">
    <property type="entry name" value="SNARE-like"/>
    <property type="match status" value="1"/>
</dbReference>
<dbReference type="Pfam" id="PF00400">
    <property type="entry name" value="WD40"/>
    <property type="match status" value="5"/>
</dbReference>
<dbReference type="InterPro" id="IPR007233">
    <property type="entry name" value="TRAPPC"/>
</dbReference>
<dbReference type="InterPro" id="IPR011012">
    <property type="entry name" value="Longin-like_dom_sf"/>
</dbReference>
<dbReference type="AlphaFoldDB" id="A0A183MXT8"/>
<dbReference type="GO" id="GO:0005634">
    <property type="term" value="C:nucleus"/>
    <property type="evidence" value="ECO:0007669"/>
    <property type="project" value="UniProtKB-SubCell"/>
</dbReference>
<evidence type="ECO:0000313" key="14">
    <source>
        <dbReference type="EMBL" id="VDP37389.1"/>
    </source>
</evidence>
<gene>
    <name evidence="14" type="ORF">SMRZ_LOCUS20863</name>
</gene>
<evidence type="ECO:0000256" key="4">
    <source>
        <dbReference type="ARBA" id="ARBA00004555"/>
    </source>
</evidence>
<protein>
    <recommendedName>
        <fullName evidence="13">WD repeat-containing protein 37</fullName>
    </recommendedName>
</protein>
<keyword evidence="5" id="KW-0813">Transport</keyword>
<keyword evidence="8" id="KW-0677">Repeat</keyword>
<evidence type="ECO:0000256" key="13">
    <source>
        <dbReference type="ARBA" id="ARBA00040954"/>
    </source>
</evidence>
<proteinExistence type="predicted"/>
<keyword evidence="7" id="KW-0853">WD repeat</keyword>
<dbReference type="SMART" id="SM01399">
    <property type="entry name" value="Sybindin"/>
    <property type="match status" value="1"/>
</dbReference>
<dbReference type="InterPro" id="IPR015943">
    <property type="entry name" value="WD40/YVTN_repeat-like_dom_sf"/>
</dbReference>
<evidence type="ECO:0000256" key="7">
    <source>
        <dbReference type="ARBA" id="ARBA00022574"/>
    </source>
</evidence>
<dbReference type="GO" id="GO:0005794">
    <property type="term" value="C:Golgi apparatus"/>
    <property type="evidence" value="ECO:0007669"/>
    <property type="project" value="UniProtKB-SubCell"/>
</dbReference>
<evidence type="ECO:0000256" key="1">
    <source>
        <dbReference type="ARBA" id="ARBA00004123"/>
    </source>
</evidence>
<dbReference type="GO" id="GO:0030008">
    <property type="term" value="C:TRAPP complex"/>
    <property type="evidence" value="ECO:0007669"/>
    <property type="project" value="InterPro"/>
</dbReference>
<dbReference type="GO" id="GO:0005783">
    <property type="term" value="C:endoplasmic reticulum"/>
    <property type="evidence" value="ECO:0007669"/>
    <property type="project" value="UniProtKB-SubCell"/>
</dbReference>
<keyword evidence="6" id="KW-0963">Cytoplasm</keyword>
<dbReference type="SMART" id="SM00320">
    <property type="entry name" value="WD40"/>
    <property type="match status" value="6"/>
</dbReference>
<dbReference type="SUPFAM" id="SSF50978">
    <property type="entry name" value="WD40 repeat-like"/>
    <property type="match status" value="1"/>
</dbReference>
<evidence type="ECO:0000256" key="9">
    <source>
        <dbReference type="ARBA" id="ARBA00022824"/>
    </source>
</evidence>
<dbReference type="Pfam" id="PF04099">
    <property type="entry name" value="Sybindin"/>
    <property type="match status" value="1"/>
</dbReference>
<dbReference type="InterPro" id="IPR036322">
    <property type="entry name" value="WD40_repeat_dom_sf"/>
</dbReference>
<dbReference type="PANTHER" id="PTHR19855">
    <property type="entry name" value="WD40 REPEAT PROTEIN 12, 37"/>
    <property type="match status" value="1"/>
</dbReference>
<evidence type="ECO:0000256" key="3">
    <source>
        <dbReference type="ARBA" id="ARBA00004496"/>
    </source>
</evidence>
<dbReference type="PROSITE" id="PS50082">
    <property type="entry name" value="WD_REPEATS_2"/>
    <property type="match status" value="3"/>
</dbReference>
<dbReference type="Gene3D" id="2.130.10.10">
    <property type="entry name" value="YVTN repeat-like/Quinoprotein amine dehydrogenase"/>
    <property type="match status" value="3"/>
</dbReference>
<dbReference type="PROSITE" id="PS50294">
    <property type="entry name" value="WD_REPEATS_REGION"/>
    <property type="match status" value="1"/>
</dbReference>
<evidence type="ECO:0000256" key="6">
    <source>
        <dbReference type="ARBA" id="ARBA00022490"/>
    </source>
</evidence>
<keyword evidence="11" id="KW-0333">Golgi apparatus</keyword>
<evidence type="ECO:0000256" key="5">
    <source>
        <dbReference type="ARBA" id="ARBA00022448"/>
    </source>
</evidence>
<keyword evidence="12" id="KW-0539">Nucleus</keyword>
<dbReference type="PANTHER" id="PTHR19855:SF12">
    <property type="entry name" value="WD REPEAT-CONTAINING PROTEIN 37"/>
    <property type="match status" value="1"/>
</dbReference>
<dbReference type="Proteomes" id="UP000277204">
    <property type="component" value="Unassembled WGS sequence"/>
</dbReference>
<evidence type="ECO:0000256" key="2">
    <source>
        <dbReference type="ARBA" id="ARBA00004240"/>
    </source>
</evidence>
<keyword evidence="15" id="KW-1185">Reference proteome</keyword>
<dbReference type="Gene3D" id="3.30.450.70">
    <property type="match status" value="1"/>
</dbReference>
<dbReference type="PROSITE" id="PS00678">
    <property type="entry name" value="WD_REPEATS_1"/>
    <property type="match status" value="1"/>
</dbReference>
<keyword evidence="9" id="KW-0256">Endoplasmic reticulum</keyword>
<dbReference type="CDD" id="cd14855">
    <property type="entry name" value="TRAPPC1_MUM2"/>
    <property type="match status" value="1"/>
</dbReference>
<sequence length="802" mass="87214">MTVYNLYIYGKNGDNLFYREWTPTKQGECPSDNDLKLMRGMLIGLKGFCQKISPLDYEINRFSYVTNTYRLHFYETPTLMKIVFTTDNSCAPMNDELEGIFQIYTKYVSQNPLIKSEGPIKTVRANPSDGEVIATDTLNAPVSTCITNVIPNSIISSGVGEEDNYLTGHLMGEYTGPVESVLPREFRQRLHKHFARIEREFEREYRRLYSENLALQERLEKFEDGDHSETITLVKKLGASMLSQRIKQQYKQSTSRLVSSLRQSTGHSSSNIGQGCTYSVTQPGITATTCVGVTSNTLSVAINSSLNYSGNIALPSGGSTTGHGTAIFAGSFSGHNGNFQLMNRVAGHRDGIWEVTSFRRFIATASADNTARLWINDGQLNCLLVYMGHSGSVNSVRFRNKDSLMLTSSGDGTAHLIRLPFDLITKAATSLTSGNTSGAALDAVASALASETAGTSPMGLGMSTISGTAIKSGIDPVGLYDSNETMNLLVGYTEEDPPVRIAAIPPIAVRHPHAIFQSANLCLSSSSTVWNSTGASGCNVIDSSPLSAADFVYGREQLVTASWDRLGRTYDLATGQELESLTGHDDHLTDVRCEPGGFPVVVTSSRDCTFRLWDFRQPGMRVHVQQAHSQTVSTTQFLAPGSPERLISAGADRFCRIWDLRQSRGPVVSIRTDAAINRLGLSCYGSSVSYQPTETINPTPTVIASSSSEAPSQAVQHGSVLSTSVHSPCPSSYPKYIALPLANRGIKLLDVNGNRIGRLTRSSHGHSRMVTCVAWANEGVHNLFSTGFDGLLLAWQIHIGNV</sequence>
<keyword evidence="10" id="KW-0931">ER-Golgi transport</keyword>
<name>A0A183MXT8_9TREM</name>
<dbReference type="InterPro" id="IPR001680">
    <property type="entry name" value="WD40_rpt"/>
</dbReference>
<dbReference type="STRING" id="48269.A0A183MXT8"/>
<evidence type="ECO:0000256" key="8">
    <source>
        <dbReference type="ARBA" id="ARBA00022737"/>
    </source>
</evidence>
<organism evidence="14 15">
    <name type="scientific">Schistosoma margrebowiei</name>
    <dbReference type="NCBI Taxonomy" id="48269"/>
    <lineage>
        <taxon>Eukaryota</taxon>
        <taxon>Metazoa</taxon>
        <taxon>Spiralia</taxon>
        <taxon>Lophotrochozoa</taxon>
        <taxon>Platyhelminthes</taxon>
        <taxon>Trematoda</taxon>
        <taxon>Digenea</taxon>
        <taxon>Strigeidida</taxon>
        <taxon>Schistosomatoidea</taxon>
        <taxon>Schistosomatidae</taxon>
        <taxon>Schistosoma</taxon>
    </lineage>
</organism>
<evidence type="ECO:0000256" key="11">
    <source>
        <dbReference type="ARBA" id="ARBA00023034"/>
    </source>
</evidence>